<dbReference type="InterPro" id="IPR031427">
    <property type="entry name" value="DUF4668"/>
</dbReference>
<proteinExistence type="predicted"/>
<evidence type="ECO:0000313" key="6">
    <source>
        <dbReference type="EMBL" id="CAI1796908.1"/>
    </source>
</evidence>
<sequence>MENIENIELNAAIGQDGISESRFVVIFEKLSKITRFVFFWINFATPLLFYLKEQHPKVAIFGLARNGLTLAAVPFILVRNFNGLSKKQEPKRCSKAMCSRCAARKHHPKLFSFKFCLIMLVLPCFPLYSAFRINFFFRDNQTIDLYRLFQLLGWQISVIVSVNITTFYYEQFQSHNGPLEVNSDAFEREAVVESKIV</sequence>
<evidence type="ECO:0000256" key="2">
    <source>
        <dbReference type="ARBA" id="ARBA00022692"/>
    </source>
</evidence>
<dbReference type="Proteomes" id="UP001152964">
    <property type="component" value="Chromosome 1"/>
</dbReference>
<protein>
    <submittedName>
        <fullName evidence="6">Uncharacterized protein</fullName>
    </submittedName>
</protein>
<keyword evidence="2 5" id="KW-0812">Transmembrane</keyword>
<keyword evidence="3 5" id="KW-1133">Transmembrane helix</keyword>
<dbReference type="EMBL" id="OX291491">
    <property type="protein sequence ID" value="CAI1796908.1"/>
    <property type="molecule type" value="Genomic_DNA"/>
</dbReference>
<gene>
    <name evidence="6" type="primary">U6500A00870</name>
    <name evidence="6" type="ORF">SEUBUCD650_0A00870</name>
</gene>
<organism evidence="6 7">
    <name type="scientific">Saccharomyces eubayanus</name>
    <name type="common">Yeast</name>
    <dbReference type="NCBI Taxonomy" id="1080349"/>
    <lineage>
        <taxon>Eukaryota</taxon>
        <taxon>Fungi</taxon>
        <taxon>Dikarya</taxon>
        <taxon>Ascomycota</taxon>
        <taxon>Saccharomycotina</taxon>
        <taxon>Saccharomycetes</taxon>
        <taxon>Saccharomycetales</taxon>
        <taxon>Saccharomycetaceae</taxon>
        <taxon>Saccharomyces</taxon>
    </lineage>
</organism>
<evidence type="ECO:0000256" key="4">
    <source>
        <dbReference type="ARBA" id="ARBA00023136"/>
    </source>
</evidence>
<accession>A0ABN8VQ00</accession>
<evidence type="ECO:0000313" key="7">
    <source>
        <dbReference type="Proteomes" id="UP001152964"/>
    </source>
</evidence>
<evidence type="ECO:0000256" key="5">
    <source>
        <dbReference type="SAM" id="Phobius"/>
    </source>
</evidence>
<keyword evidence="4 5" id="KW-0472">Membrane</keyword>
<reference evidence="6" key="1">
    <citation type="submission" date="2022-08" db="EMBL/GenBank/DDBJ databases">
        <authorList>
            <person name="Byrne P K."/>
        </authorList>
    </citation>
    <scope>NUCLEOTIDE SEQUENCE</scope>
    <source>
        <strain evidence="6">UCD650</strain>
    </source>
</reference>
<name>A0ABN8VQ00_SACEU</name>
<evidence type="ECO:0000256" key="3">
    <source>
        <dbReference type="ARBA" id="ARBA00022989"/>
    </source>
</evidence>
<feature type="transmembrane region" description="Helical" evidence="5">
    <location>
        <begin position="33"/>
        <end position="52"/>
    </location>
</feature>
<keyword evidence="7" id="KW-1185">Reference proteome</keyword>
<feature type="transmembrane region" description="Helical" evidence="5">
    <location>
        <begin position="110"/>
        <end position="131"/>
    </location>
</feature>
<feature type="transmembrane region" description="Helical" evidence="5">
    <location>
        <begin position="58"/>
        <end position="78"/>
    </location>
</feature>
<feature type="transmembrane region" description="Helical" evidence="5">
    <location>
        <begin position="151"/>
        <end position="169"/>
    </location>
</feature>
<evidence type="ECO:0000256" key="1">
    <source>
        <dbReference type="ARBA" id="ARBA00004141"/>
    </source>
</evidence>
<dbReference type="Pfam" id="PF15701">
    <property type="entry name" value="DUF4668"/>
    <property type="match status" value="1"/>
</dbReference>
<comment type="subcellular location">
    <subcellularLocation>
        <location evidence="1">Membrane</location>
        <topology evidence="1">Multi-pass membrane protein</topology>
    </subcellularLocation>
</comment>